<keyword evidence="3" id="KW-1185">Reference proteome</keyword>
<dbReference type="AlphaFoldDB" id="A0AAN8DTL3"/>
<reference evidence="2 3" key="1">
    <citation type="journal article" date="2023" name="Mol. Biol. Evol.">
        <title>Genomics of Secondarily Temperate Adaptation in the Only Non-Antarctic Icefish.</title>
        <authorList>
            <person name="Rivera-Colon A.G."/>
            <person name="Rayamajhi N."/>
            <person name="Minhas B.F."/>
            <person name="Madrigal G."/>
            <person name="Bilyk K.T."/>
            <person name="Yoon V."/>
            <person name="Hune M."/>
            <person name="Gregory S."/>
            <person name="Cheng C.H.C."/>
            <person name="Catchen J.M."/>
        </authorList>
    </citation>
    <scope>NUCLEOTIDE SEQUENCE [LARGE SCALE GENOMIC DNA]</scope>
    <source>
        <tissue evidence="2">White muscle</tissue>
    </source>
</reference>
<name>A0AAN8DTL3_CHAGU</name>
<feature type="compositionally biased region" description="Low complexity" evidence="1">
    <location>
        <begin position="8"/>
        <end position="26"/>
    </location>
</feature>
<dbReference type="EMBL" id="JAURVH010001517">
    <property type="protein sequence ID" value="KAK5928936.1"/>
    <property type="molecule type" value="Genomic_DNA"/>
</dbReference>
<evidence type="ECO:0000313" key="2">
    <source>
        <dbReference type="EMBL" id="KAK5928936.1"/>
    </source>
</evidence>
<comment type="caution">
    <text evidence="2">The sequence shown here is derived from an EMBL/GenBank/DDBJ whole genome shotgun (WGS) entry which is preliminary data.</text>
</comment>
<sequence length="80" mass="8541">MIDEPGAPLQGLLSDPLDPLLPNCPDTSKSLNLPPPFPTNARPLPSGQTHLGIPRAGRVDVKYGTLSTDATRVVVYHETL</sequence>
<feature type="region of interest" description="Disordered" evidence="1">
    <location>
        <begin position="1"/>
        <end position="52"/>
    </location>
</feature>
<accession>A0AAN8DTL3</accession>
<evidence type="ECO:0000313" key="3">
    <source>
        <dbReference type="Proteomes" id="UP001331515"/>
    </source>
</evidence>
<gene>
    <name evidence="2" type="ORF">CgunFtcFv8_010214</name>
</gene>
<protein>
    <submittedName>
        <fullName evidence="2">Uncharacterized protein</fullName>
    </submittedName>
</protein>
<proteinExistence type="predicted"/>
<evidence type="ECO:0000256" key="1">
    <source>
        <dbReference type="SAM" id="MobiDB-lite"/>
    </source>
</evidence>
<dbReference type="Proteomes" id="UP001331515">
    <property type="component" value="Unassembled WGS sequence"/>
</dbReference>
<organism evidence="2 3">
    <name type="scientific">Champsocephalus gunnari</name>
    <name type="common">Mackerel icefish</name>
    <dbReference type="NCBI Taxonomy" id="52237"/>
    <lineage>
        <taxon>Eukaryota</taxon>
        <taxon>Metazoa</taxon>
        <taxon>Chordata</taxon>
        <taxon>Craniata</taxon>
        <taxon>Vertebrata</taxon>
        <taxon>Euteleostomi</taxon>
        <taxon>Actinopterygii</taxon>
        <taxon>Neopterygii</taxon>
        <taxon>Teleostei</taxon>
        <taxon>Neoteleostei</taxon>
        <taxon>Acanthomorphata</taxon>
        <taxon>Eupercaria</taxon>
        <taxon>Perciformes</taxon>
        <taxon>Notothenioidei</taxon>
        <taxon>Channichthyidae</taxon>
        <taxon>Champsocephalus</taxon>
    </lineage>
</organism>